<feature type="disulfide bond" evidence="11">
    <location>
        <begin position="236"/>
        <end position="245"/>
    </location>
</feature>
<dbReference type="CDD" id="cd00055">
    <property type="entry name" value="EGF_Lam"/>
    <property type="match status" value="11"/>
</dbReference>
<evidence type="ECO:0000313" key="18">
    <source>
        <dbReference type="Proteomes" id="UP000821866"/>
    </source>
</evidence>
<keyword evidence="2" id="KW-0964">Secreted</keyword>
<evidence type="ECO:0000256" key="10">
    <source>
        <dbReference type="PROSITE-ProRule" id="PRU00122"/>
    </source>
</evidence>
<evidence type="ECO:0000259" key="16">
    <source>
        <dbReference type="PROSITE" id="PS51115"/>
    </source>
</evidence>
<dbReference type="Proteomes" id="UP000821866">
    <property type="component" value="Chromosome 3"/>
</dbReference>
<keyword evidence="18" id="KW-1185">Reference proteome</keyword>
<dbReference type="InterPro" id="IPR000742">
    <property type="entry name" value="EGF"/>
</dbReference>
<dbReference type="FunFam" id="2.10.25.10:FF:000407">
    <property type="entry name" value="Laminin subunit alpha-3"/>
    <property type="match status" value="1"/>
</dbReference>
<reference evidence="17" key="2">
    <citation type="submission" date="2021-09" db="EMBL/GenBank/DDBJ databases">
        <authorList>
            <person name="Jia N."/>
            <person name="Wang J."/>
            <person name="Shi W."/>
            <person name="Du L."/>
            <person name="Sun Y."/>
            <person name="Zhan W."/>
            <person name="Jiang J."/>
            <person name="Wang Q."/>
            <person name="Zhang B."/>
            <person name="Ji P."/>
            <person name="Sakyi L.B."/>
            <person name="Cui X."/>
            <person name="Yuan T."/>
            <person name="Jiang B."/>
            <person name="Yang W."/>
            <person name="Lam T.T.-Y."/>
            <person name="Chang Q."/>
            <person name="Ding S."/>
            <person name="Wang X."/>
            <person name="Zhu J."/>
            <person name="Ruan X."/>
            <person name="Zhao L."/>
            <person name="Wei J."/>
            <person name="Que T."/>
            <person name="Du C."/>
            <person name="Cheng J."/>
            <person name="Dai P."/>
            <person name="Han X."/>
            <person name="Huang E."/>
            <person name="Gao Y."/>
            <person name="Liu J."/>
            <person name="Shao H."/>
            <person name="Ye R."/>
            <person name="Li L."/>
            <person name="Wei W."/>
            <person name="Wang X."/>
            <person name="Wang C."/>
            <person name="Huo Q."/>
            <person name="Li W."/>
            <person name="Guo W."/>
            <person name="Chen H."/>
            <person name="Chen S."/>
            <person name="Zhou L."/>
            <person name="Zhou L."/>
            <person name="Ni X."/>
            <person name="Tian J."/>
            <person name="Zhou Y."/>
            <person name="Sheng Y."/>
            <person name="Liu T."/>
            <person name="Pan Y."/>
            <person name="Xia L."/>
            <person name="Li J."/>
            <person name="Zhao F."/>
            <person name="Cao W."/>
        </authorList>
    </citation>
    <scope>NUCLEOTIDE SEQUENCE</scope>
    <source>
        <strain evidence="17">Rmic-2018</strain>
        <tissue evidence="17">Larvae</tissue>
    </source>
</reference>
<dbReference type="CDD" id="cd00110">
    <property type="entry name" value="LamG"/>
    <property type="match status" value="4"/>
</dbReference>
<dbReference type="Pfam" id="PF00053">
    <property type="entry name" value="EGF_laminin"/>
    <property type="match status" value="8"/>
</dbReference>
<dbReference type="PROSITE" id="PS01248">
    <property type="entry name" value="EGF_LAM_1"/>
    <property type="match status" value="4"/>
</dbReference>
<dbReference type="PANTHER" id="PTHR10574">
    <property type="entry name" value="NETRIN/LAMININ-RELATED"/>
    <property type="match status" value="1"/>
</dbReference>
<dbReference type="PANTHER" id="PTHR10574:SF406">
    <property type="entry name" value="LAMININ SUBUNIT ALPHA 5"/>
    <property type="match status" value="1"/>
</dbReference>
<dbReference type="InterPro" id="IPR056863">
    <property type="entry name" value="LMN_ATRN_NET-like_EGF"/>
</dbReference>
<dbReference type="SMART" id="SM00181">
    <property type="entry name" value="EGF"/>
    <property type="match status" value="7"/>
</dbReference>
<feature type="domain" description="Laminin EGF-like" evidence="15">
    <location>
        <begin position="616"/>
        <end position="668"/>
    </location>
</feature>
<evidence type="ECO:0000256" key="1">
    <source>
        <dbReference type="ARBA" id="ARBA00004302"/>
    </source>
</evidence>
<dbReference type="Gene3D" id="2.60.120.200">
    <property type="match status" value="5"/>
</dbReference>
<feature type="domain" description="Laminin EGF-like" evidence="15">
    <location>
        <begin position="122"/>
        <end position="166"/>
    </location>
</feature>
<organism evidence="17 18">
    <name type="scientific">Rhipicephalus microplus</name>
    <name type="common">Cattle tick</name>
    <name type="synonym">Boophilus microplus</name>
    <dbReference type="NCBI Taxonomy" id="6941"/>
    <lineage>
        <taxon>Eukaryota</taxon>
        <taxon>Metazoa</taxon>
        <taxon>Ecdysozoa</taxon>
        <taxon>Arthropoda</taxon>
        <taxon>Chelicerata</taxon>
        <taxon>Arachnida</taxon>
        <taxon>Acari</taxon>
        <taxon>Parasitiformes</taxon>
        <taxon>Ixodida</taxon>
        <taxon>Ixodoidea</taxon>
        <taxon>Ixodidae</taxon>
        <taxon>Rhipicephalinae</taxon>
        <taxon>Rhipicephalus</taxon>
        <taxon>Boophilus</taxon>
    </lineage>
</organism>
<feature type="domain" description="Laminin EGF-like" evidence="15">
    <location>
        <begin position="669"/>
        <end position="715"/>
    </location>
</feature>
<feature type="domain" description="Laminin G" evidence="14">
    <location>
        <begin position="1972"/>
        <end position="2148"/>
    </location>
</feature>
<dbReference type="PROSITE" id="PS51115">
    <property type="entry name" value="LAMININ_IVA"/>
    <property type="match status" value="1"/>
</dbReference>
<feature type="disulfide bond" evidence="10">
    <location>
        <begin position="1894"/>
        <end position="1921"/>
    </location>
</feature>
<dbReference type="PROSITE" id="PS50027">
    <property type="entry name" value="EGF_LAM_2"/>
    <property type="match status" value="8"/>
</dbReference>
<dbReference type="InterPro" id="IPR001368">
    <property type="entry name" value="TNFR/NGFR_Cys_rich_reg"/>
</dbReference>
<evidence type="ECO:0000313" key="17">
    <source>
        <dbReference type="EMBL" id="KAH8032561.1"/>
    </source>
</evidence>
<keyword evidence="4" id="KW-0732">Signal</keyword>
<dbReference type="InterPro" id="IPR000034">
    <property type="entry name" value="Laminin_IV"/>
</dbReference>
<keyword evidence="3" id="KW-0272">Extracellular matrix</keyword>
<dbReference type="InterPro" id="IPR002049">
    <property type="entry name" value="LE_dom"/>
</dbReference>
<protein>
    <submittedName>
        <fullName evidence="17">Uncharacterized protein</fullName>
    </submittedName>
</protein>
<feature type="region of interest" description="Disordered" evidence="13">
    <location>
        <begin position="1924"/>
        <end position="1951"/>
    </location>
</feature>
<dbReference type="FunFam" id="2.10.25.10:FF:000083">
    <property type="entry name" value="Laminin subunit alpha"/>
    <property type="match status" value="1"/>
</dbReference>
<dbReference type="VEuPathDB" id="VectorBase:LOC119164831"/>
<accession>A0A9J6EDY4</accession>
<dbReference type="SMART" id="SM00282">
    <property type="entry name" value="LamG"/>
    <property type="match status" value="4"/>
</dbReference>
<evidence type="ECO:0000256" key="11">
    <source>
        <dbReference type="PROSITE-ProRule" id="PRU00460"/>
    </source>
</evidence>
<dbReference type="GO" id="GO:0005604">
    <property type="term" value="C:basement membrane"/>
    <property type="evidence" value="ECO:0007669"/>
    <property type="project" value="UniProtKB-SubCell"/>
</dbReference>
<dbReference type="InterPro" id="IPR013320">
    <property type="entry name" value="ConA-like_dom_sf"/>
</dbReference>
<feature type="domain" description="Laminin G" evidence="14">
    <location>
        <begin position="1575"/>
        <end position="1744"/>
    </location>
</feature>
<dbReference type="GO" id="GO:0009887">
    <property type="term" value="P:animal organ morphogenesis"/>
    <property type="evidence" value="ECO:0007669"/>
    <property type="project" value="TreeGrafter"/>
</dbReference>
<evidence type="ECO:0000256" key="4">
    <source>
        <dbReference type="ARBA" id="ARBA00022729"/>
    </source>
</evidence>
<sequence>MTIAGWDAPVVIVVAVEVMALAFRALSCRSPYSGGSPCCRRLVRCSWLPSVSSPRYFCKEAVFSITAEYNNGALPCQCNIDGSLSFECERFGGQCQCKDNVIGRTCSQCRTGYYGFPACQPCDCPNTAVCHPVTGQCICPPRVTGEKCDTCVPLTFGYTRIVGCEECNCNPHGVQGGNLQCDLQTGQCKCKNSIVGRTCDECKFGFWDFPRCRLCNCDLRGTGEEICNQDTAECFCKENVEGDSCDTCKPGTFFLEESNPVGCTKCFCFGTTDRCNSALLFRSQIVEMDGWTSVGLGVLNDLMREELEAPMSSSPSTVEVTPPADLPVGSLLYFVAPSPYLGNKACVTSYGGTLSFSLSVSVDYDVDFGSIIGPDVIITGNNLTLVHEHGEQPAAGVPLDFSIKLVEGEFRQLGGRKVTREQLMTTLVNIDGLYIRASYIQPSLQVRLSNVALDTALSTYLADAAQALTVEQCHCPPNYKGTSCEECAPGYYRSRTRTAPYLGFCVPCQCNNHGDTCDVVTGKCYNCRDNTYGDHCEKCLPGYHGDATRGHSNDCLICACPIPTPSNNFAESCEVSPSGQEISCNCKKGYFGARCDVCDAGYFGMPDTIGSSCEPCQCSGNIDPENPASCDTVTGECVLCLNNTSGPACELCAPGFYGDAIMGKNCRKCSCDTCGMHSCDAAAGTCNCHDNVIGEYCDQCAPNHWGFSSCQGCRSCDCGLASQSKQCDLETGQCSCQPGAGGLRCETCEPGYWRYSPSGCISCNCAAKFSAGAVCNQQTGQCQCLPGVIGEKCDSCPHRWVFVERQGCNECGECVHALLDDTDQLADLIGGIQLEVKDLSATYLANQRLQVVNQTGHDLKLQFETFLLEREAEDASPLGQNVSDLEVFGNGVRKSMSVILSSARTNDNAAFATKMAALQEEADVNKTIKEMQGLLYSGSNKIPVPNRKNCRPTLQEPHVGRQCGVSARRTRASPRHALGVNGHSRRALEQAQQFSLPVVQNNATLAELRRSMQQDLEDRLYELANHTARANTMMRKASGLLHMANSSPFRGLVAQSEELQSKAQELLREGEELLRQCSGFNLDADKALDALGDNERRLRDSVDGLQETLAKVKKQTYEVEPIVREAVDHSHDLERQAEECKSILYDTKQTSASALAYDEIVKAVDDALNYSRAAKAAADEAHSLSVGIIDRASDSKDNSEGLLADARELERHVDYEMKPRVGDAVEKLATIELHNKMNAKDLQDLARDMDNLQTAESKEALVASVTAVREAVDEVQGTSDKIDAILERLPGENTHAETLSSDNVGYQQALLAASSYIDRVVAPEPDLGRLANRLLQRHNAMKDHAMDIQKQLEELRRKVALAKDEANRVKIGMEFKGNEWVRLKNPEDLQEAATYTHLSLHVKTDRPDGTLFYLGNGQSSQPRAKRSHEGDFMSLVLRDGYPVLLINLGDGIEEIRSDKYVADGMWHQIVVDRTGKTVNLEVRTESEPDSIKTKYLQGTNSVFNLDQALSEFYLGGVPETADVRITFQRDTMPFIGYLEELQFGGLPVGLWNFHSHQGKLEGCQERDSLIDIPSGRGLRFDGTGYAIVSKERRDFNDGISISMKFRTYAKEGLLFLIHNRETFMALELRDGHVVYKFNLGSGMTQLKSNGAYNDGQWHQLRAAQLGNEFDLTVGGNDSVPASYRGPETGIDATDDIFVGGHPTFHGHMEVTRMNFEGCIEELELDTRLVDLHKTKEALAVTTGCPPNVSRVVSFSAESPGFVAMPFMDLTENAQLTLKFRTKRPNGLIFYTSNEDHSKFLALGLRGGRLFLQARPGGRVETEGTYDDGRWHYVTASSYSNRLRLDIDDALVVQENAVEPVLIHTTSPLYFGGLPPGVQANPELQLDGRTFFVGCLGDSTVRGVLQNFAATADRFNAALTSCPLPGPDDDDVSVEETTTVTEGPGRHSLSGPLPGCVLPLEPAHDSDVTPESGLRFGNSPESRLEFRLPTDLANSLMEHSTISLEFRTRHEDGILFYVTNSNKVDFIAIFMKQGRVNVMFNCGTGPGLLTTTEVYNLGEWHSLEFSRRGQMGVLYMDNTTAAQGSSQGTTSSINVKSPVYLGGLPRNVSSQVKNNLRGVTGSFPGCIRKLEVQDRQMLRPRVSVGVTGCSQKVETGTFFGANHSHLILSVKNKNIVSLAVGGISKLGIGRGGVTATDTANPLYIGGVPDPSQTRAVATQEQYVGCIRYLQINGKLQSMAESTVHGNVQLNSCPTI</sequence>
<evidence type="ECO:0000256" key="13">
    <source>
        <dbReference type="SAM" id="MobiDB-lite"/>
    </source>
</evidence>
<gene>
    <name evidence="17" type="ORF">HPB51_026014</name>
</gene>
<dbReference type="SMART" id="SM00180">
    <property type="entry name" value="EGF_Lam"/>
    <property type="match status" value="11"/>
</dbReference>
<feature type="disulfide bond" evidence="11">
    <location>
        <begin position="97"/>
        <end position="106"/>
    </location>
</feature>
<evidence type="ECO:0000256" key="2">
    <source>
        <dbReference type="ARBA" id="ARBA00022525"/>
    </source>
</evidence>
<dbReference type="SUPFAM" id="SSF49899">
    <property type="entry name" value="Concanavalin A-like lectins/glucanases"/>
    <property type="match status" value="5"/>
</dbReference>
<keyword evidence="8" id="KW-0325">Glycoprotein</keyword>
<comment type="caution">
    <text evidence="17">The sequence shown here is derived from an EMBL/GenBank/DDBJ whole genome shotgun (WGS) entry which is preliminary data.</text>
</comment>
<dbReference type="PROSITE" id="PS00022">
    <property type="entry name" value="EGF_1"/>
    <property type="match status" value="1"/>
</dbReference>
<feature type="disulfide bond" evidence="11">
    <location>
        <begin position="76"/>
        <end position="88"/>
    </location>
</feature>
<evidence type="ECO:0000256" key="5">
    <source>
        <dbReference type="ARBA" id="ARBA00022737"/>
    </source>
</evidence>
<dbReference type="FunFam" id="2.10.25.10:FF:000189">
    <property type="entry name" value="Laminin subunit alpha 2"/>
    <property type="match status" value="1"/>
</dbReference>
<proteinExistence type="predicted"/>
<dbReference type="InterPro" id="IPR050440">
    <property type="entry name" value="Laminin/Netrin_ECM"/>
</dbReference>
<comment type="caution">
    <text evidence="11">Lacks conserved residue(s) required for the propagation of feature annotation.</text>
</comment>
<feature type="disulfide bond" evidence="11">
    <location>
        <begin position="190"/>
        <end position="199"/>
    </location>
</feature>
<dbReference type="InterPro" id="IPR010307">
    <property type="entry name" value="Laminin_dom_II"/>
</dbReference>
<dbReference type="PRINTS" id="PR00011">
    <property type="entry name" value="EGFLAMININ"/>
</dbReference>
<feature type="disulfide bond" evidence="11">
    <location>
        <begin position="217"/>
        <end position="234"/>
    </location>
</feature>
<dbReference type="SMART" id="SM00281">
    <property type="entry name" value="LamB"/>
    <property type="match status" value="1"/>
</dbReference>
<comment type="subcellular location">
    <subcellularLocation>
        <location evidence="1">Secreted</location>
        <location evidence="1">Extracellular space</location>
        <location evidence="1">Extracellular matrix</location>
        <location evidence="1">Basement membrane</location>
    </subcellularLocation>
</comment>
<dbReference type="Pfam" id="PF02210">
    <property type="entry name" value="Laminin_G_2"/>
    <property type="match status" value="5"/>
</dbReference>
<feature type="disulfide bond" evidence="11">
    <location>
        <begin position="736"/>
        <end position="745"/>
    </location>
</feature>
<feature type="domain" description="Laminin EGF-like" evidence="15">
    <location>
        <begin position="716"/>
        <end position="762"/>
    </location>
</feature>
<evidence type="ECO:0000256" key="8">
    <source>
        <dbReference type="ARBA" id="ARBA00023180"/>
    </source>
</evidence>
<feature type="disulfide bond" evidence="11">
    <location>
        <begin position="640"/>
        <end position="649"/>
    </location>
</feature>
<feature type="domain" description="Laminin EGF-like" evidence="15">
    <location>
        <begin position="508"/>
        <end position="557"/>
    </location>
</feature>
<feature type="coiled-coil region" evidence="12">
    <location>
        <begin position="1338"/>
        <end position="1372"/>
    </location>
</feature>
<name>A0A9J6EDY4_RHIMP</name>
<dbReference type="Pfam" id="PF00052">
    <property type="entry name" value="Laminin_B"/>
    <property type="match status" value="1"/>
</dbReference>
<dbReference type="EMBL" id="JABSTU010000005">
    <property type="protein sequence ID" value="KAH8032561.1"/>
    <property type="molecule type" value="Genomic_DNA"/>
</dbReference>
<evidence type="ECO:0000259" key="14">
    <source>
        <dbReference type="PROSITE" id="PS50025"/>
    </source>
</evidence>
<feature type="domain" description="Laminin EGF-like" evidence="15">
    <location>
        <begin position="167"/>
        <end position="214"/>
    </location>
</feature>
<dbReference type="PROSITE" id="PS00652">
    <property type="entry name" value="TNFR_NGFR_1"/>
    <property type="match status" value="1"/>
</dbReference>
<feature type="domain" description="Laminin EGF-like" evidence="15">
    <location>
        <begin position="76"/>
        <end position="121"/>
    </location>
</feature>
<dbReference type="PROSITE" id="PS50025">
    <property type="entry name" value="LAM_G_DOMAIN"/>
    <property type="match status" value="4"/>
</dbReference>
<keyword evidence="12" id="KW-0175">Coiled coil</keyword>
<evidence type="ECO:0000259" key="15">
    <source>
        <dbReference type="PROSITE" id="PS50027"/>
    </source>
</evidence>
<feature type="disulfide bond" evidence="11">
    <location>
        <begin position="688"/>
        <end position="697"/>
    </location>
</feature>
<feature type="domain" description="Laminin G" evidence="14">
    <location>
        <begin position="1372"/>
        <end position="1563"/>
    </location>
</feature>
<dbReference type="FunFam" id="2.10.25.10:FF:000106">
    <property type="entry name" value="Heparan sulfate proteoglycan 2"/>
    <property type="match status" value="1"/>
</dbReference>
<feature type="disulfide bond" evidence="11">
    <location>
        <begin position="215"/>
        <end position="227"/>
    </location>
</feature>
<evidence type="ECO:0000256" key="12">
    <source>
        <dbReference type="SAM" id="Coils"/>
    </source>
</evidence>
<dbReference type="Gene3D" id="2.10.25.10">
    <property type="entry name" value="Laminin"/>
    <property type="match status" value="11"/>
</dbReference>
<dbReference type="SUPFAM" id="SSF57196">
    <property type="entry name" value="EGF/Laminin"/>
    <property type="match status" value="11"/>
</dbReference>
<evidence type="ECO:0000256" key="3">
    <source>
        <dbReference type="ARBA" id="ARBA00022530"/>
    </source>
</evidence>
<dbReference type="GO" id="GO:0009888">
    <property type="term" value="P:tissue development"/>
    <property type="evidence" value="ECO:0007669"/>
    <property type="project" value="TreeGrafter"/>
</dbReference>
<dbReference type="Pfam" id="PF24973">
    <property type="entry name" value="EGF_LMN_ATRN"/>
    <property type="match status" value="2"/>
</dbReference>
<feature type="disulfide bond" evidence="11">
    <location>
        <begin position="78"/>
        <end position="95"/>
    </location>
</feature>
<keyword evidence="7 11" id="KW-1015">Disulfide bond</keyword>
<feature type="domain" description="Laminin IV type A" evidence="16">
    <location>
        <begin position="286"/>
        <end position="472"/>
    </location>
</feature>
<feature type="disulfide bond" evidence="11">
    <location>
        <begin position="139"/>
        <end position="148"/>
    </location>
</feature>
<evidence type="ECO:0000256" key="6">
    <source>
        <dbReference type="ARBA" id="ARBA00022869"/>
    </source>
</evidence>
<feature type="disulfide bond" evidence="11">
    <location>
        <begin position="652"/>
        <end position="666"/>
    </location>
</feature>
<feature type="domain" description="Laminin G" evidence="14">
    <location>
        <begin position="1751"/>
        <end position="1921"/>
    </location>
</feature>
<dbReference type="FunFam" id="2.10.25.10:FF:000051">
    <property type="entry name" value="Laminin subunit alpha 4"/>
    <property type="match status" value="1"/>
</dbReference>
<dbReference type="Pfam" id="PF06009">
    <property type="entry name" value="Laminin_II"/>
    <property type="match status" value="1"/>
</dbReference>
<feature type="coiled-coil region" evidence="12">
    <location>
        <begin position="1049"/>
        <end position="1115"/>
    </location>
</feature>
<reference evidence="17" key="1">
    <citation type="journal article" date="2020" name="Cell">
        <title>Large-Scale Comparative Analyses of Tick Genomes Elucidate Their Genetic Diversity and Vector Capacities.</title>
        <authorList>
            <consortium name="Tick Genome and Microbiome Consortium (TIGMIC)"/>
            <person name="Jia N."/>
            <person name="Wang J."/>
            <person name="Shi W."/>
            <person name="Du L."/>
            <person name="Sun Y."/>
            <person name="Zhan W."/>
            <person name="Jiang J.F."/>
            <person name="Wang Q."/>
            <person name="Zhang B."/>
            <person name="Ji P."/>
            <person name="Bell-Sakyi L."/>
            <person name="Cui X.M."/>
            <person name="Yuan T.T."/>
            <person name="Jiang B.G."/>
            <person name="Yang W.F."/>
            <person name="Lam T.T."/>
            <person name="Chang Q.C."/>
            <person name="Ding S.J."/>
            <person name="Wang X.J."/>
            <person name="Zhu J.G."/>
            <person name="Ruan X.D."/>
            <person name="Zhao L."/>
            <person name="Wei J.T."/>
            <person name="Ye R.Z."/>
            <person name="Que T.C."/>
            <person name="Du C.H."/>
            <person name="Zhou Y.H."/>
            <person name="Cheng J.X."/>
            <person name="Dai P.F."/>
            <person name="Guo W.B."/>
            <person name="Han X.H."/>
            <person name="Huang E.J."/>
            <person name="Li L.F."/>
            <person name="Wei W."/>
            <person name="Gao Y.C."/>
            <person name="Liu J.Z."/>
            <person name="Shao H.Z."/>
            <person name="Wang X."/>
            <person name="Wang C.C."/>
            <person name="Yang T.C."/>
            <person name="Huo Q.B."/>
            <person name="Li W."/>
            <person name="Chen H.Y."/>
            <person name="Chen S.E."/>
            <person name="Zhou L.G."/>
            <person name="Ni X.B."/>
            <person name="Tian J.H."/>
            <person name="Sheng Y."/>
            <person name="Liu T."/>
            <person name="Pan Y.S."/>
            <person name="Xia L.Y."/>
            <person name="Li J."/>
            <person name="Zhao F."/>
            <person name="Cao W.C."/>
        </authorList>
    </citation>
    <scope>NUCLEOTIDE SEQUENCE</scope>
    <source>
        <strain evidence="17">Rmic-2018</strain>
    </source>
</reference>
<feature type="domain" description="Laminin EGF-like" evidence="15">
    <location>
        <begin position="215"/>
        <end position="265"/>
    </location>
</feature>
<feature type="disulfide bond" evidence="11">
    <location>
        <begin position="527"/>
        <end position="536"/>
    </location>
</feature>
<keyword evidence="9 11" id="KW-0424">Laminin EGF-like domain</keyword>
<dbReference type="GO" id="GO:0007155">
    <property type="term" value="P:cell adhesion"/>
    <property type="evidence" value="ECO:0007669"/>
    <property type="project" value="InterPro"/>
</dbReference>
<evidence type="ECO:0000256" key="9">
    <source>
        <dbReference type="ARBA" id="ARBA00023292"/>
    </source>
</evidence>
<evidence type="ECO:0000256" key="7">
    <source>
        <dbReference type="ARBA" id="ARBA00023157"/>
    </source>
</evidence>
<keyword evidence="6" id="KW-0084">Basement membrane</keyword>
<dbReference type="FunFam" id="2.10.25.10:FF:000275">
    <property type="entry name" value="usherin"/>
    <property type="match status" value="1"/>
</dbReference>
<keyword evidence="5" id="KW-0677">Repeat</keyword>
<dbReference type="InterPro" id="IPR001791">
    <property type="entry name" value="Laminin_G"/>
</dbReference>